<dbReference type="GO" id="GO:0003995">
    <property type="term" value="F:acyl-CoA dehydrogenase activity"/>
    <property type="evidence" value="ECO:0007669"/>
    <property type="project" value="TreeGrafter"/>
</dbReference>
<dbReference type="OrthoDB" id="4607453at2"/>
<dbReference type="InterPro" id="IPR046373">
    <property type="entry name" value="Acyl-CoA_Oxase/DH_mid-dom_sf"/>
</dbReference>
<proteinExistence type="inferred from homology"/>
<feature type="domain" description="Acyl-CoA dehydrogenase/oxidase C-terminal" evidence="6">
    <location>
        <begin position="218"/>
        <end position="365"/>
    </location>
</feature>
<dbReference type="Gene3D" id="1.10.540.10">
    <property type="entry name" value="Acyl-CoA dehydrogenase/oxidase, N-terminal domain"/>
    <property type="match status" value="1"/>
</dbReference>
<keyword evidence="5" id="KW-0560">Oxidoreductase</keyword>
<dbReference type="Pfam" id="PF00441">
    <property type="entry name" value="Acyl-CoA_dh_1"/>
    <property type="match status" value="1"/>
</dbReference>
<keyword evidence="3" id="KW-0285">Flavoprotein</keyword>
<dbReference type="InterPro" id="IPR036250">
    <property type="entry name" value="AcylCo_DH-like_C"/>
</dbReference>
<dbReference type="SUPFAM" id="SSF56645">
    <property type="entry name" value="Acyl-CoA dehydrogenase NM domain-like"/>
    <property type="match status" value="1"/>
</dbReference>
<sequence>MRLAVTEEQEELRATLRRFFADKSPSERVRHLMATAEGYDPAVWRQLAEQLGVPGLAIPEEYGGAGFGMRELVIVMEEAGRALACAPLLSVALAAQALLACDDEEAKRELLPQIAAGRIATVAVAEEDGRWAAEAIAATAASAAGGHRLEGVKSFVIDGHTADLLLVLAQAPGGLSLLAVDGDAPALTRTLLPTMDQTRKLARLELAGTPARLIGREGDGERVLARLLDVAALALAAEQLGGAQRVLEMSVEYAKVRHQFGRPIGSFQAIKHKCADLLMEIESARSAVLYAATAADENPAELPVVAALAQAYTSEAFFHAAGENIQIHGGIGFTWEHDAHLYFKRAKSSQLLLGGPAHHRERVAQLIGL</sequence>
<dbReference type="InterPro" id="IPR013786">
    <property type="entry name" value="AcylCoA_DH/ox_N"/>
</dbReference>
<evidence type="ECO:0000259" key="7">
    <source>
        <dbReference type="Pfam" id="PF02771"/>
    </source>
</evidence>
<name>D1ACW2_THECD</name>
<evidence type="ECO:0000256" key="4">
    <source>
        <dbReference type="ARBA" id="ARBA00022827"/>
    </source>
</evidence>
<dbReference type="STRING" id="471852.Tcur_1878"/>
<dbReference type="PANTHER" id="PTHR43884:SF20">
    <property type="entry name" value="ACYL-COA DEHYDROGENASE FADE28"/>
    <property type="match status" value="1"/>
</dbReference>
<dbReference type="HOGENOM" id="CLU_018204_5_1_11"/>
<keyword evidence="9" id="KW-1185">Reference proteome</keyword>
<comment type="similarity">
    <text evidence="2">Belongs to the acyl-CoA dehydrogenase family.</text>
</comment>
<dbReference type="CDD" id="cd00567">
    <property type="entry name" value="ACAD"/>
    <property type="match status" value="1"/>
</dbReference>
<evidence type="ECO:0000256" key="1">
    <source>
        <dbReference type="ARBA" id="ARBA00001974"/>
    </source>
</evidence>
<dbReference type="KEGG" id="tcu:Tcur_1878"/>
<feature type="domain" description="Acyl-CoA dehydrogenase/oxidase N-terminal" evidence="7">
    <location>
        <begin position="6"/>
        <end position="117"/>
    </location>
</feature>
<organism evidence="8 9">
    <name type="scientific">Thermomonospora curvata (strain ATCC 19995 / DSM 43183 / JCM 3096 / KCTC 9072 / NBRC 15933 / NCIMB 10081 / Henssen B9)</name>
    <dbReference type="NCBI Taxonomy" id="471852"/>
    <lineage>
        <taxon>Bacteria</taxon>
        <taxon>Bacillati</taxon>
        <taxon>Actinomycetota</taxon>
        <taxon>Actinomycetes</taxon>
        <taxon>Streptosporangiales</taxon>
        <taxon>Thermomonosporaceae</taxon>
        <taxon>Thermomonospora</taxon>
    </lineage>
</organism>
<dbReference type="RefSeq" id="WP_012852235.1">
    <property type="nucleotide sequence ID" value="NC_013510.1"/>
</dbReference>
<evidence type="ECO:0000256" key="2">
    <source>
        <dbReference type="ARBA" id="ARBA00009347"/>
    </source>
</evidence>
<evidence type="ECO:0000313" key="8">
    <source>
        <dbReference type="EMBL" id="ACY97451.1"/>
    </source>
</evidence>
<dbReference type="SUPFAM" id="SSF47203">
    <property type="entry name" value="Acyl-CoA dehydrogenase C-terminal domain-like"/>
    <property type="match status" value="1"/>
</dbReference>
<dbReference type="GO" id="GO:0050660">
    <property type="term" value="F:flavin adenine dinucleotide binding"/>
    <property type="evidence" value="ECO:0007669"/>
    <property type="project" value="InterPro"/>
</dbReference>
<dbReference type="eggNOG" id="COG1960">
    <property type="taxonomic scope" value="Bacteria"/>
</dbReference>
<dbReference type="PANTHER" id="PTHR43884">
    <property type="entry name" value="ACYL-COA DEHYDROGENASE"/>
    <property type="match status" value="1"/>
</dbReference>
<dbReference type="Gene3D" id="1.20.140.10">
    <property type="entry name" value="Butyryl-CoA Dehydrogenase, subunit A, domain 3"/>
    <property type="match status" value="1"/>
</dbReference>
<dbReference type="InterPro" id="IPR009100">
    <property type="entry name" value="AcylCoA_DH/oxidase_NM_dom_sf"/>
</dbReference>
<keyword evidence="4" id="KW-0274">FAD</keyword>
<reference evidence="8 9" key="1">
    <citation type="journal article" date="2011" name="Stand. Genomic Sci.">
        <title>Complete genome sequence of Thermomonospora curvata type strain (B9).</title>
        <authorList>
            <person name="Chertkov O."/>
            <person name="Sikorski J."/>
            <person name="Nolan M."/>
            <person name="Lapidus A."/>
            <person name="Lucas S."/>
            <person name="Del Rio T.G."/>
            <person name="Tice H."/>
            <person name="Cheng J.F."/>
            <person name="Goodwin L."/>
            <person name="Pitluck S."/>
            <person name="Liolios K."/>
            <person name="Ivanova N."/>
            <person name="Mavromatis K."/>
            <person name="Mikhailova N."/>
            <person name="Ovchinnikova G."/>
            <person name="Pati A."/>
            <person name="Chen A."/>
            <person name="Palaniappan K."/>
            <person name="Djao O.D."/>
            <person name="Land M."/>
            <person name="Hauser L."/>
            <person name="Chang Y.J."/>
            <person name="Jeffries C.D."/>
            <person name="Brettin T."/>
            <person name="Han C."/>
            <person name="Detter J.C."/>
            <person name="Rohde M."/>
            <person name="Goker M."/>
            <person name="Woyke T."/>
            <person name="Bristow J."/>
            <person name="Eisen J.A."/>
            <person name="Markowitz V."/>
            <person name="Hugenholtz P."/>
            <person name="Klenk H.P."/>
            <person name="Kyrpides N.C."/>
        </authorList>
    </citation>
    <scope>NUCLEOTIDE SEQUENCE [LARGE SCALE GENOMIC DNA]</scope>
    <source>
        <strain evidence="9">ATCC 19995 / DSM 43183 / JCM 3096 / KCTC 9072 / NBRC 15933 / NCIMB 10081 / Henssen B9</strain>
    </source>
</reference>
<evidence type="ECO:0000256" key="3">
    <source>
        <dbReference type="ARBA" id="ARBA00022630"/>
    </source>
</evidence>
<evidence type="ECO:0000313" key="9">
    <source>
        <dbReference type="Proteomes" id="UP000001918"/>
    </source>
</evidence>
<evidence type="ECO:0000259" key="6">
    <source>
        <dbReference type="Pfam" id="PF00441"/>
    </source>
</evidence>
<comment type="cofactor">
    <cofactor evidence="1">
        <name>FAD</name>
        <dbReference type="ChEBI" id="CHEBI:57692"/>
    </cofactor>
</comment>
<dbReference type="Proteomes" id="UP000001918">
    <property type="component" value="Chromosome"/>
</dbReference>
<accession>D1ACW2</accession>
<evidence type="ECO:0000256" key="5">
    <source>
        <dbReference type="ARBA" id="ARBA00023002"/>
    </source>
</evidence>
<dbReference type="InterPro" id="IPR037069">
    <property type="entry name" value="AcylCoA_DH/ox_N_sf"/>
</dbReference>
<dbReference type="InterPro" id="IPR009075">
    <property type="entry name" value="AcylCo_DH/oxidase_C"/>
</dbReference>
<dbReference type="Gene3D" id="2.40.110.10">
    <property type="entry name" value="Butyryl-CoA Dehydrogenase, subunit A, domain 2"/>
    <property type="match status" value="1"/>
</dbReference>
<dbReference type="Pfam" id="PF02771">
    <property type="entry name" value="Acyl-CoA_dh_N"/>
    <property type="match status" value="1"/>
</dbReference>
<gene>
    <name evidence="8" type="ordered locus">Tcur_1878</name>
</gene>
<dbReference type="EMBL" id="CP001738">
    <property type="protein sequence ID" value="ACY97451.1"/>
    <property type="molecule type" value="Genomic_DNA"/>
</dbReference>
<dbReference type="AlphaFoldDB" id="D1ACW2"/>
<protein>
    <submittedName>
        <fullName evidence="8">Acyl-CoA dehydrogenase domain protein</fullName>
    </submittedName>
</protein>